<evidence type="ECO:0000259" key="7">
    <source>
        <dbReference type="PROSITE" id="PS51144"/>
    </source>
</evidence>
<name>A0A9D4QQ48_DREPO</name>
<dbReference type="EMBL" id="JAIWYP010000004">
    <property type="protein sequence ID" value="KAH3838427.1"/>
    <property type="molecule type" value="Genomic_DNA"/>
</dbReference>
<gene>
    <name evidence="8" type="ORF">DPMN_111836</name>
</gene>
<proteinExistence type="inferred from homology"/>
<comment type="cofactor">
    <cofactor evidence="6">
        <name>Zn(2+)</name>
        <dbReference type="ChEBI" id="CHEBI:29105"/>
    </cofactor>
</comment>
<dbReference type="InterPro" id="IPR001148">
    <property type="entry name" value="CA_dom"/>
</dbReference>
<evidence type="ECO:0000256" key="3">
    <source>
        <dbReference type="ARBA" id="ARBA00022525"/>
    </source>
</evidence>
<dbReference type="EC" id="4.2.1.1" evidence="6"/>
<dbReference type="GO" id="GO:0006730">
    <property type="term" value="P:one-carbon metabolic process"/>
    <property type="evidence" value="ECO:0007669"/>
    <property type="project" value="TreeGrafter"/>
</dbReference>
<keyword evidence="4 6" id="KW-0479">Metal-binding</keyword>
<keyword evidence="3" id="KW-0964">Secreted</keyword>
<dbReference type="PROSITE" id="PS51144">
    <property type="entry name" value="ALPHA_CA_2"/>
    <property type="match status" value="1"/>
</dbReference>
<dbReference type="Gene3D" id="3.10.200.10">
    <property type="entry name" value="Alpha carbonic anhydrase"/>
    <property type="match status" value="1"/>
</dbReference>
<comment type="function">
    <text evidence="6">Reversible hydration of carbon dioxide.</text>
</comment>
<sequence length="326" mass="37471">MDLIMLRVWKLLFRTQWLCCLIQHLLYGGVTADSTLWSLWWTYNGISGPSMWGKINHEWYMCSKGKNQSPIDIDPNDLLFDPTLKHIAIEGKTITGVVVNTGVDLTVEVNNTDAFPPLNITMGPVSYTYTLAQIKLHFGSLDGSGSEHTVAGEFFDGEMHLIAYNSDVYNNLTHAQNAPRGVVILAAFLQTGRIKHPEFEILTNLSQLVLYQGQRARLKELNLASLLPNIEYFMTYEGSFTQPGCYESVTWIVFNRPINVHQNQIEALRNLRQRDITYPQAFMADNNRPVMPSNRRPIRTNINFKRDCTMKQDMHYQLNRRLRVKK</sequence>
<evidence type="ECO:0000313" key="8">
    <source>
        <dbReference type="EMBL" id="KAH3838427.1"/>
    </source>
</evidence>
<dbReference type="GO" id="GO:0005576">
    <property type="term" value="C:extracellular region"/>
    <property type="evidence" value="ECO:0007669"/>
    <property type="project" value="UniProtKB-SubCell"/>
</dbReference>
<keyword evidence="5 6" id="KW-0862">Zinc</keyword>
<evidence type="ECO:0000313" key="9">
    <source>
        <dbReference type="Proteomes" id="UP000828390"/>
    </source>
</evidence>
<keyword evidence="9" id="KW-1185">Reference proteome</keyword>
<evidence type="ECO:0000256" key="2">
    <source>
        <dbReference type="ARBA" id="ARBA00010718"/>
    </source>
</evidence>
<comment type="caution">
    <text evidence="8">The sequence shown here is derived from an EMBL/GenBank/DDBJ whole genome shotgun (WGS) entry which is preliminary data.</text>
</comment>
<reference evidence="8" key="2">
    <citation type="submission" date="2020-11" db="EMBL/GenBank/DDBJ databases">
        <authorList>
            <person name="McCartney M.A."/>
            <person name="Auch B."/>
            <person name="Kono T."/>
            <person name="Mallez S."/>
            <person name="Becker A."/>
            <person name="Gohl D.M."/>
            <person name="Silverstein K.A.T."/>
            <person name="Koren S."/>
            <person name="Bechman K.B."/>
            <person name="Herman A."/>
            <person name="Abrahante J.E."/>
            <person name="Garbe J."/>
        </authorList>
    </citation>
    <scope>NUCLEOTIDE SEQUENCE</scope>
    <source>
        <strain evidence="8">Duluth1</strain>
        <tissue evidence="8">Whole animal</tissue>
    </source>
</reference>
<dbReference type="AlphaFoldDB" id="A0A9D4QQ48"/>
<protein>
    <recommendedName>
        <fullName evidence="6">Carbonic anhydrase</fullName>
        <ecNumber evidence="6">4.2.1.1</ecNumber>
    </recommendedName>
</protein>
<evidence type="ECO:0000256" key="1">
    <source>
        <dbReference type="ARBA" id="ARBA00004613"/>
    </source>
</evidence>
<dbReference type="InterPro" id="IPR023561">
    <property type="entry name" value="Carbonic_anhydrase_a-class"/>
</dbReference>
<comment type="subcellular location">
    <subcellularLocation>
        <location evidence="1">Secreted</location>
    </subcellularLocation>
</comment>
<dbReference type="GO" id="GO:0008270">
    <property type="term" value="F:zinc ion binding"/>
    <property type="evidence" value="ECO:0007669"/>
    <property type="project" value="UniProtKB-UniRule"/>
</dbReference>
<dbReference type="InterPro" id="IPR036398">
    <property type="entry name" value="CA_dom_sf"/>
</dbReference>
<evidence type="ECO:0000256" key="5">
    <source>
        <dbReference type="ARBA" id="ARBA00022833"/>
    </source>
</evidence>
<comment type="similarity">
    <text evidence="2 6">Belongs to the alpha-carbonic anhydrase family.</text>
</comment>
<dbReference type="Proteomes" id="UP000828390">
    <property type="component" value="Unassembled WGS sequence"/>
</dbReference>
<keyword evidence="6" id="KW-0456">Lyase</keyword>
<reference evidence="8" key="1">
    <citation type="journal article" date="2019" name="bioRxiv">
        <title>The Genome of the Zebra Mussel, Dreissena polymorpha: A Resource for Invasive Species Research.</title>
        <authorList>
            <person name="McCartney M.A."/>
            <person name="Auch B."/>
            <person name="Kono T."/>
            <person name="Mallez S."/>
            <person name="Zhang Y."/>
            <person name="Obille A."/>
            <person name="Becker A."/>
            <person name="Abrahante J.E."/>
            <person name="Garbe J."/>
            <person name="Badalamenti J.P."/>
            <person name="Herman A."/>
            <person name="Mangelson H."/>
            <person name="Liachko I."/>
            <person name="Sullivan S."/>
            <person name="Sone E.D."/>
            <person name="Koren S."/>
            <person name="Silverstein K.A.T."/>
            <person name="Beckman K.B."/>
            <person name="Gohl D.M."/>
        </authorList>
    </citation>
    <scope>NUCLEOTIDE SEQUENCE</scope>
    <source>
        <strain evidence="8">Duluth1</strain>
        <tissue evidence="8">Whole animal</tissue>
    </source>
</reference>
<dbReference type="GO" id="GO:0004089">
    <property type="term" value="F:carbonate dehydratase activity"/>
    <property type="evidence" value="ECO:0007669"/>
    <property type="project" value="UniProtKB-UniRule"/>
</dbReference>
<dbReference type="InterPro" id="IPR018338">
    <property type="entry name" value="Carbonic_anhydrase_a-class_CS"/>
</dbReference>
<organism evidence="8 9">
    <name type="scientific">Dreissena polymorpha</name>
    <name type="common">Zebra mussel</name>
    <name type="synonym">Mytilus polymorpha</name>
    <dbReference type="NCBI Taxonomy" id="45954"/>
    <lineage>
        <taxon>Eukaryota</taxon>
        <taxon>Metazoa</taxon>
        <taxon>Spiralia</taxon>
        <taxon>Lophotrochozoa</taxon>
        <taxon>Mollusca</taxon>
        <taxon>Bivalvia</taxon>
        <taxon>Autobranchia</taxon>
        <taxon>Heteroconchia</taxon>
        <taxon>Euheterodonta</taxon>
        <taxon>Imparidentia</taxon>
        <taxon>Neoheterodontei</taxon>
        <taxon>Myida</taxon>
        <taxon>Dreissenoidea</taxon>
        <taxon>Dreissenidae</taxon>
        <taxon>Dreissena</taxon>
    </lineage>
</organism>
<evidence type="ECO:0000256" key="6">
    <source>
        <dbReference type="RuleBase" id="RU367011"/>
    </source>
</evidence>
<evidence type="ECO:0000256" key="4">
    <source>
        <dbReference type="ARBA" id="ARBA00022723"/>
    </source>
</evidence>
<dbReference type="Pfam" id="PF00194">
    <property type="entry name" value="Carb_anhydrase"/>
    <property type="match status" value="1"/>
</dbReference>
<dbReference type="SMART" id="SM01057">
    <property type="entry name" value="Carb_anhydrase"/>
    <property type="match status" value="1"/>
</dbReference>
<dbReference type="SUPFAM" id="SSF51069">
    <property type="entry name" value="Carbonic anhydrase"/>
    <property type="match status" value="1"/>
</dbReference>
<comment type="catalytic activity">
    <reaction evidence="6">
        <text>hydrogencarbonate + H(+) = CO2 + H2O</text>
        <dbReference type="Rhea" id="RHEA:10748"/>
        <dbReference type="ChEBI" id="CHEBI:15377"/>
        <dbReference type="ChEBI" id="CHEBI:15378"/>
        <dbReference type="ChEBI" id="CHEBI:16526"/>
        <dbReference type="ChEBI" id="CHEBI:17544"/>
        <dbReference type="EC" id="4.2.1.1"/>
    </reaction>
</comment>
<dbReference type="PANTHER" id="PTHR18952:SF208">
    <property type="entry name" value="CARBONIC ANHYDRASE XA-RELATED"/>
    <property type="match status" value="1"/>
</dbReference>
<feature type="domain" description="Alpha-carbonic anhydrase" evidence="7">
    <location>
        <begin position="39"/>
        <end position="302"/>
    </location>
</feature>
<dbReference type="PANTHER" id="PTHR18952">
    <property type="entry name" value="CARBONIC ANHYDRASE"/>
    <property type="match status" value="1"/>
</dbReference>
<dbReference type="PROSITE" id="PS00162">
    <property type="entry name" value="ALPHA_CA_1"/>
    <property type="match status" value="1"/>
</dbReference>
<accession>A0A9D4QQ48</accession>